<dbReference type="OrthoDB" id="9764259at2"/>
<feature type="transmembrane region" description="Helical" evidence="8">
    <location>
        <begin position="54"/>
        <end position="73"/>
    </location>
</feature>
<keyword evidence="6 8" id="KW-1133">Transmembrane helix</keyword>
<evidence type="ECO:0000256" key="4">
    <source>
        <dbReference type="ARBA" id="ARBA00022448"/>
    </source>
</evidence>
<dbReference type="GO" id="GO:0016020">
    <property type="term" value="C:membrane"/>
    <property type="evidence" value="ECO:0007669"/>
    <property type="project" value="UniProtKB-SubCell"/>
</dbReference>
<feature type="domain" description="Major facilitator superfamily (MFS) profile" evidence="9">
    <location>
        <begin position="14"/>
        <end position="419"/>
    </location>
</feature>
<dbReference type="GO" id="GO:0022857">
    <property type="term" value="F:transmembrane transporter activity"/>
    <property type="evidence" value="ECO:0007669"/>
    <property type="project" value="InterPro"/>
</dbReference>
<dbReference type="CDD" id="cd17388">
    <property type="entry name" value="MFS_TetA"/>
    <property type="match status" value="1"/>
</dbReference>
<feature type="transmembrane region" description="Helical" evidence="8">
    <location>
        <begin position="142"/>
        <end position="164"/>
    </location>
</feature>
<dbReference type="PROSITE" id="PS00216">
    <property type="entry name" value="SUGAR_TRANSPORT_1"/>
    <property type="match status" value="1"/>
</dbReference>
<dbReference type="AlphaFoldDB" id="A0A2Z3HNH4"/>
<dbReference type="InterPro" id="IPR011701">
    <property type="entry name" value="MFS"/>
</dbReference>
<dbReference type="RefSeq" id="WP_110449844.1">
    <property type="nucleotide sequence ID" value="NZ_CP029479.1"/>
</dbReference>
<keyword evidence="5 8" id="KW-0812">Transmembrane</keyword>
<sequence>MNTSDTAPAGRKAAFGFIFASALLNAVSFGVTIPVLPALIKEFAGGDTASAAEWQMMFGAVWGLMQFVFGPILGVLSDRIGRRPVLLISFLGLAFDFLFLVFAPSLMWLFVARIVNGMTAASFSTANAYVADVTPPEQRARYFGFMGASFGFGFLIGPVLGGLLAGPFMESLVGDFAIRLPFAVAGALALLNFLYGLFVLPESLPPEKRSARFDWRRANPVGSLQFLREQGRLVGLATVGFLFQIAHNVLPAIFVLYTGHRYGWDIQTISLTMFLTGGLGILMQTLAVGPIVRRLGERGALLIGCAGAALGFLAYGLAPTGIAYLAAAPVFALSNLLAPGLQGLMSRRVGPEVQGRLQGANQSLSGIATIIGPFLFGGSFAYALRHPALSAWPGLPILIASALMFIALGVAWRYGRNDAPSPAAGPPP</sequence>
<organism evidence="10 11">
    <name type="scientific">Phenylobacterium parvum</name>
    <dbReference type="NCBI Taxonomy" id="2201350"/>
    <lineage>
        <taxon>Bacteria</taxon>
        <taxon>Pseudomonadati</taxon>
        <taxon>Pseudomonadota</taxon>
        <taxon>Alphaproteobacteria</taxon>
        <taxon>Caulobacterales</taxon>
        <taxon>Caulobacteraceae</taxon>
        <taxon>Phenylobacterium</taxon>
    </lineage>
</organism>
<comment type="subcellular location">
    <subcellularLocation>
        <location evidence="2">Membrane</location>
        <topology evidence="2">Multi-pass membrane protein</topology>
    </subcellularLocation>
</comment>
<evidence type="ECO:0000259" key="9">
    <source>
        <dbReference type="PROSITE" id="PS50850"/>
    </source>
</evidence>
<feature type="transmembrane region" description="Helical" evidence="8">
    <location>
        <begin position="299"/>
        <end position="318"/>
    </location>
</feature>
<dbReference type="InterPro" id="IPR001958">
    <property type="entry name" value="Tet-R_TetA/multi-R_MdtG-like"/>
</dbReference>
<dbReference type="InterPro" id="IPR020846">
    <property type="entry name" value="MFS_dom"/>
</dbReference>
<evidence type="ECO:0000256" key="6">
    <source>
        <dbReference type="ARBA" id="ARBA00022989"/>
    </source>
</evidence>
<evidence type="ECO:0000256" key="5">
    <source>
        <dbReference type="ARBA" id="ARBA00022692"/>
    </source>
</evidence>
<dbReference type="PANTHER" id="PTHR23504:SF15">
    <property type="entry name" value="MAJOR FACILITATOR SUPERFAMILY (MFS) PROFILE DOMAIN-CONTAINING PROTEIN"/>
    <property type="match status" value="1"/>
</dbReference>
<feature type="transmembrane region" description="Helical" evidence="8">
    <location>
        <begin position="324"/>
        <end position="344"/>
    </location>
</feature>
<dbReference type="SUPFAM" id="SSF103473">
    <property type="entry name" value="MFS general substrate transporter"/>
    <property type="match status" value="1"/>
</dbReference>
<dbReference type="InterPro" id="IPR005829">
    <property type="entry name" value="Sugar_transporter_CS"/>
</dbReference>
<feature type="transmembrane region" description="Helical" evidence="8">
    <location>
        <begin position="364"/>
        <end position="384"/>
    </location>
</feature>
<feature type="transmembrane region" description="Helical" evidence="8">
    <location>
        <begin position="85"/>
        <end position="104"/>
    </location>
</feature>
<gene>
    <name evidence="10" type="ORF">HYN04_05565</name>
</gene>
<evidence type="ECO:0000256" key="7">
    <source>
        <dbReference type="ARBA" id="ARBA00023136"/>
    </source>
</evidence>
<feature type="transmembrane region" description="Helical" evidence="8">
    <location>
        <begin position="110"/>
        <end position="130"/>
    </location>
</feature>
<dbReference type="EMBL" id="CP029479">
    <property type="protein sequence ID" value="AWM77277.1"/>
    <property type="molecule type" value="Genomic_DNA"/>
</dbReference>
<keyword evidence="7 8" id="KW-0472">Membrane</keyword>
<proteinExistence type="inferred from homology"/>
<feature type="transmembrane region" description="Helical" evidence="8">
    <location>
        <begin position="233"/>
        <end position="257"/>
    </location>
</feature>
<comment type="function">
    <text evidence="1">Resistance to tetracycline by an active tetracycline efflux. This is an energy-dependent process that decreases the accumulation of the antibiotic in whole cells. This protein functions as a metal-tetracycline/H(+) antiporter.</text>
</comment>
<evidence type="ECO:0000313" key="11">
    <source>
        <dbReference type="Proteomes" id="UP000247763"/>
    </source>
</evidence>
<dbReference type="PROSITE" id="PS50850">
    <property type="entry name" value="MFS"/>
    <property type="match status" value="1"/>
</dbReference>
<keyword evidence="4" id="KW-0813">Transport</keyword>
<reference evidence="11" key="1">
    <citation type="submission" date="2018-05" db="EMBL/GenBank/DDBJ databases">
        <title>Genome sequencing of Phenylobacterium sp. HYN0004.</title>
        <authorList>
            <person name="Yi H."/>
            <person name="Baek C."/>
        </authorList>
    </citation>
    <scope>NUCLEOTIDE SEQUENCE [LARGE SCALE GENOMIC DNA]</scope>
    <source>
        <strain evidence="11">HYN0004</strain>
    </source>
</reference>
<dbReference type="PRINTS" id="PR01035">
    <property type="entry name" value="TCRTETA"/>
</dbReference>
<evidence type="ECO:0000256" key="1">
    <source>
        <dbReference type="ARBA" id="ARBA00003279"/>
    </source>
</evidence>
<feature type="transmembrane region" description="Helical" evidence="8">
    <location>
        <begin position="269"/>
        <end position="292"/>
    </location>
</feature>
<evidence type="ECO:0000313" key="10">
    <source>
        <dbReference type="EMBL" id="AWM77277.1"/>
    </source>
</evidence>
<name>A0A2Z3HNH4_9CAUL</name>
<comment type="similarity">
    <text evidence="3">Belongs to the major facilitator superfamily. TCR/Tet family.</text>
</comment>
<accession>A0A2Z3HNH4</accession>
<feature type="transmembrane region" description="Helical" evidence="8">
    <location>
        <begin position="176"/>
        <end position="200"/>
    </location>
</feature>
<dbReference type="Gene3D" id="1.20.1250.20">
    <property type="entry name" value="MFS general substrate transporter like domains"/>
    <property type="match status" value="1"/>
</dbReference>
<evidence type="ECO:0000256" key="2">
    <source>
        <dbReference type="ARBA" id="ARBA00004141"/>
    </source>
</evidence>
<evidence type="ECO:0000256" key="8">
    <source>
        <dbReference type="SAM" id="Phobius"/>
    </source>
</evidence>
<dbReference type="Proteomes" id="UP000247763">
    <property type="component" value="Chromosome"/>
</dbReference>
<dbReference type="InterPro" id="IPR036259">
    <property type="entry name" value="MFS_trans_sf"/>
</dbReference>
<keyword evidence="11" id="KW-1185">Reference proteome</keyword>
<dbReference type="KEGG" id="phb:HYN04_05565"/>
<evidence type="ECO:0000256" key="3">
    <source>
        <dbReference type="ARBA" id="ARBA00007520"/>
    </source>
</evidence>
<protein>
    <submittedName>
        <fullName evidence="10">Tetracycline resistance MFS efflux pump</fullName>
    </submittedName>
</protein>
<feature type="transmembrane region" description="Helical" evidence="8">
    <location>
        <begin position="390"/>
        <end position="412"/>
    </location>
</feature>
<dbReference type="Pfam" id="PF07690">
    <property type="entry name" value="MFS_1"/>
    <property type="match status" value="1"/>
</dbReference>
<dbReference type="PANTHER" id="PTHR23504">
    <property type="entry name" value="MAJOR FACILITATOR SUPERFAMILY DOMAIN-CONTAINING PROTEIN 10"/>
    <property type="match status" value="1"/>
</dbReference>